<dbReference type="AlphaFoldDB" id="A0A2A2APP1"/>
<evidence type="ECO:0000313" key="2">
    <source>
        <dbReference type="EMBL" id="PAT39806.1"/>
    </source>
</evidence>
<dbReference type="EMBL" id="NSJE01000041">
    <property type="protein sequence ID" value="PAT39806.1"/>
    <property type="molecule type" value="Genomic_DNA"/>
</dbReference>
<proteinExistence type="predicted"/>
<name>A0A2A2APP1_9BURK</name>
<comment type="caution">
    <text evidence="2">The sequence shown here is derived from an EMBL/GenBank/DDBJ whole genome shotgun (WGS) entry which is preliminary data.</text>
</comment>
<feature type="chain" id="PRO_5012855691" evidence="1">
    <location>
        <begin position="23"/>
        <end position="188"/>
    </location>
</feature>
<reference evidence="2 3" key="1">
    <citation type="submission" date="2017-08" db="EMBL/GenBank/DDBJ databases">
        <title>WGS of Clinical strains of the CDC Group NO-1 linked to zoonotic infections in humans.</title>
        <authorList>
            <person name="Bernier A.-M."/>
            <person name="Bernard K."/>
        </authorList>
    </citation>
    <scope>NUCLEOTIDE SEQUENCE [LARGE SCALE GENOMIC DNA]</scope>
    <source>
        <strain evidence="2 3">NML120219</strain>
    </source>
</reference>
<gene>
    <name evidence="2" type="ORF">CK621_14500</name>
</gene>
<accession>A0A2A2APP1</accession>
<organism evidence="2 3">
    <name type="scientific">Vandammella animalimorsus</name>
    <dbReference type="NCBI Taxonomy" id="2029117"/>
    <lineage>
        <taxon>Bacteria</taxon>
        <taxon>Pseudomonadati</taxon>
        <taxon>Pseudomonadota</taxon>
        <taxon>Betaproteobacteria</taxon>
        <taxon>Burkholderiales</taxon>
        <taxon>Comamonadaceae</taxon>
        <taxon>Vandammella</taxon>
    </lineage>
</organism>
<protein>
    <submittedName>
        <fullName evidence="2">Uncharacterized protein</fullName>
    </submittedName>
</protein>
<evidence type="ECO:0000313" key="3">
    <source>
        <dbReference type="Proteomes" id="UP000218439"/>
    </source>
</evidence>
<dbReference type="Proteomes" id="UP000218439">
    <property type="component" value="Unassembled WGS sequence"/>
</dbReference>
<feature type="signal peptide" evidence="1">
    <location>
        <begin position="1"/>
        <end position="22"/>
    </location>
</feature>
<dbReference type="RefSeq" id="WP_095552956.1">
    <property type="nucleotide sequence ID" value="NZ_NSJE01000041.1"/>
</dbReference>
<keyword evidence="1" id="KW-0732">Signal</keyword>
<evidence type="ECO:0000256" key="1">
    <source>
        <dbReference type="SAM" id="SignalP"/>
    </source>
</evidence>
<sequence>MYTLRTLSFAAALALLAAPALAQEKEMPQAEREPTQAEKAAAFDNWLEQATPRIAWRNDTINAIVERMAPQLEQLPEGGTTAADLALGLHRMSDGQLQAANAHQQLLDLEAAINQGADAPSAELPRGVGKAALGDEVNLVFVPLTPCRIADSRKSSEGKLARNVSRGYRNYNAPGQGGVSGCNLNQGA</sequence>